<dbReference type="EMBL" id="JAAAIN010000961">
    <property type="protein sequence ID" value="KAG0308975.1"/>
    <property type="molecule type" value="Genomic_DNA"/>
</dbReference>
<dbReference type="AlphaFoldDB" id="A0A9P6UJQ2"/>
<evidence type="ECO:0000313" key="2">
    <source>
        <dbReference type="EMBL" id="KAG0308975.1"/>
    </source>
</evidence>
<dbReference type="InterPro" id="IPR011050">
    <property type="entry name" value="Pectin_lyase_fold/virulence"/>
</dbReference>
<proteinExistence type="predicted"/>
<protein>
    <submittedName>
        <fullName evidence="2">Uncharacterized protein</fullName>
    </submittedName>
</protein>
<gene>
    <name evidence="2" type="ORF">BGZ97_013207</name>
</gene>
<dbReference type="SUPFAM" id="SSF51126">
    <property type="entry name" value="Pectin lyase-like"/>
    <property type="match status" value="1"/>
</dbReference>
<accession>A0A9P6UJQ2</accession>
<feature type="region of interest" description="Disordered" evidence="1">
    <location>
        <begin position="450"/>
        <end position="472"/>
    </location>
</feature>
<dbReference type="OrthoDB" id="509690at2759"/>
<evidence type="ECO:0000313" key="3">
    <source>
        <dbReference type="Proteomes" id="UP000823405"/>
    </source>
</evidence>
<keyword evidence="3" id="KW-1185">Reference proteome</keyword>
<comment type="caution">
    <text evidence="2">The sequence shown here is derived from an EMBL/GenBank/DDBJ whole genome shotgun (WGS) entry which is preliminary data.</text>
</comment>
<sequence length="510" mass="56715">MGQFKHDFINLHGLQDPSFQSTAEYLAANVGSRELYPKDPYIVLDDEVTEVADEYIPVGTTRLPVKDISNFRVGDQVVVERQSSKNWIQRTGQAQPLEAEEDFEEIQITLQEDSSSSNDNSTNGEGTDTNGTPGFLHLDIPLVMNMDPVYGPGIVYNFERETHIPTDVGIENLALYSHYDPSPSNPFDEHHGWYAVLIDHCENCWVANIKTHHFVSGIKAAPGSKHVTIQDSEVLTPVSLPKQGGRRYMFMLQGQMGLVKRCFSEDGRHDFITGSKTLGPNVFVDSEGVRANNDAGPHDRWTTGTLYDNVHSTNLNIRNRGWMGSGQGWAGAFHVLYHTSADVSAMFQSPPGATNWIVGFEGTLGDKTVEFDGDDATFLDPEPNDIGHIPRSLYWSQLVARMGGTQSAAEYVEKIVGAAGKSQYSEPLKRKFVTMDEIVLADGAIRSSSSSSRLEADMDLEEDEEMDEEAEASIAQLQKDIQRMELEIKEAGYKHLLNDNDDEGNEEDTW</sequence>
<organism evidence="2 3">
    <name type="scientific">Linnemannia gamsii</name>
    <dbReference type="NCBI Taxonomy" id="64522"/>
    <lineage>
        <taxon>Eukaryota</taxon>
        <taxon>Fungi</taxon>
        <taxon>Fungi incertae sedis</taxon>
        <taxon>Mucoromycota</taxon>
        <taxon>Mortierellomycotina</taxon>
        <taxon>Mortierellomycetes</taxon>
        <taxon>Mortierellales</taxon>
        <taxon>Mortierellaceae</taxon>
        <taxon>Linnemannia</taxon>
    </lineage>
</organism>
<feature type="region of interest" description="Disordered" evidence="1">
    <location>
        <begin position="110"/>
        <end position="132"/>
    </location>
</feature>
<reference evidence="2" key="1">
    <citation type="journal article" date="2020" name="Fungal Divers.">
        <title>Resolving the Mortierellaceae phylogeny through synthesis of multi-gene phylogenetics and phylogenomics.</title>
        <authorList>
            <person name="Vandepol N."/>
            <person name="Liber J."/>
            <person name="Desiro A."/>
            <person name="Na H."/>
            <person name="Kennedy M."/>
            <person name="Barry K."/>
            <person name="Grigoriev I.V."/>
            <person name="Miller A.N."/>
            <person name="O'Donnell K."/>
            <person name="Stajich J.E."/>
            <person name="Bonito G."/>
        </authorList>
    </citation>
    <scope>NUCLEOTIDE SEQUENCE</scope>
    <source>
        <strain evidence="2">NVP60</strain>
    </source>
</reference>
<feature type="compositionally biased region" description="Low complexity" evidence="1">
    <location>
        <begin position="112"/>
        <end position="127"/>
    </location>
</feature>
<name>A0A9P6UJQ2_9FUNG</name>
<dbReference type="Proteomes" id="UP000823405">
    <property type="component" value="Unassembled WGS sequence"/>
</dbReference>
<evidence type="ECO:0000256" key="1">
    <source>
        <dbReference type="SAM" id="MobiDB-lite"/>
    </source>
</evidence>
<feature type="compositionally biased region" description="Acidic residues" evidence="1">
    <location>
        <begin position="457"/>
        <end position="471"/>
    </location>
</feature>